<accession>F3Z1I8</accession>
<dbReference type="eggNOG" id="ENOG5032YIK">
    <property type="taxonomic scope" value="Bacteria"/>
</dbReference>
<dbReference type="Proteomes" id="UP000007844">
    <property type="component" value="Chromosome"/>
</dbReference>
<keyword evidence="2" id="KW-1185">Reference proteome</keyword>
<reference evidence="1 2" key="1">
    <citation type="journal article" date="2011" name="J. Bacteriol.">
        <title>Genome sequence of the mercury-methylating and pleomorphic Desulfovibrio africanus Strain Walvis Bay.</title>
        <authorList>
            <person name="Brown S.D."/>
            <person name="Wall J.D."/>
            <person name="Kucken A.M."/>
            <person name="Gilmour C.C."/>
            <person name="Podar M."/>
            <person name="Brandt C.C."/>
            <person name="Teshima H."/>
            <person name="Detter J.C."/>
            <person name="Han C.S."/>
            <person name="Land M.L."/>
            <person name="Lucas S."/>
            <person name="Han J."/>
            <person name="Pennacchio L."/>
            <person name="Nolan M."/>
            <person name="Pitluck S."/>
            <person name="Woyke T."/>
            <person name="Goodwin L."/>
            <person name="Palumbo A.V."/>
            <person name="Elias D.A."/>
        </authorList>
    </citation>
    <scope>NUCLEOTIDE SEQUENCE [LARGE SCALE GENOMIC DNA]</scope>
    <source>
        <strain evidence="1 2">Walvis Bay</strain>
    </source>
</reference>
<dbReference type="KEGG" id="daf:Desaf_1683"/>
<gene>
    <name evidence="1" type="ORF">Desaf_1683</name>
</gene>
<organism evidence="1 2">
    <name type="scientific">Desulfocurvibacter africanus subsp. africanus str. Walvis Bay</name>
    <dbReference type="NCBI Taxonomy" id="690850"/>
    <lineage>
        <taxon>Bacteria</taxon>
        <taxon>Pseudomonadati</taxon>
        <taxon>Thermodesulfobacteriota</taxon>
        <taxon>Desulfovibrionia</taxon>
        <taxon>Desulfovibrionales</taxon>
        <taxon>Desulfovibrionaceae</taxon>
        <taxon>Desulfocurvibacter</taxon>
    </lineage>
</organism>
<protein>
    <submittedName>
        <fullName evidence="1">Uncharacterized protein</fullName>
    </submittedName>
</protein>
<proteinExistence type="predicted"/>
<dbReference type="HOGENOM" id="CLU_1358878_0_0_7"/>
<name>F3Z1I8_DESAF</name>
<dbReference type="AlphaFoldDB" id="F3Z1I8"/>
<evidence type="ECO:0000313" key="2">
    <source>
        <dbReference type="Proteomes" id="UP000007844"/>
    </source>
</evidence>
<sequence length="214" mass="24266">MFDSYVEYKLSSSLTSKAAPEHLRREISGTIRSLNLDDQYEEAGRLTATILDLQRAAAEGVDRRAVFAHDRNTLEIWEHLYGRGASLDVGLAKLLERGNLIVIDKIAVYHKHRGRNLALRALADTLRSFRANCDLAILKVYPLQFSKGSASFDIRLRMDLLPRDWDTSRAKLKAHYQKLGFQCRPDSDFMFIASDEAHERLTTWRSGAKGPSSV</sequence>
<dbReference type="EMBL" id="CP003221">
    <property type="protein sequence ID" value="EGJ50019.1"/>
    <property type="molecule type" value="Genomic_DNA"/>
</dbReference>
<evidence type="ECO:0000313" key="1">
    <source>
        <dbReference type="EMBL" id="EGJ50019.1"/>
    </source>
</evidence>
<dbReference type="RefSeq" id="WP_014259783.1">
    <property type="nucleotide sequence ID" value="NC_016629.1"/>
</dbReference>